<evidence type="ECO:0000313" key="2">
    <source>
        <dbReference type="EMBL" id="GHA64725.1"/>
    </source>
</evidence>
<dbReference type="Proteomes" id="UP000614287">
    <property type="component" value="Unassembled WGS sequence"/>
</dbReference>
<gene>
    <name evidence="2" type="ORF">GCM10009007_01400</name>
</gene>
<dbReference type="EMBL" id="BMZG01000001">
    <property type="protein sequence ID" value="GHA64725.1"/>
    <property type="molecule type" value="Genomic_DNA"/>
</dbReference>
<comment type="caution">
    <text evidence="2">The sequence shown here is derived from an EMBL/GenBank/DDBJ whole genome shotgun (WGS) entry which is preliminary data.</text>
</comment>
<dbReference type="GO" id="GO:0006313">
    <property type="term" value="P:DNA transposition"/>
    <property type="evidence" value="ECO:0007669"/>
    <property type="project" value="InterPro"/>
</dbReference>
<name>A0A8J3CJF9_9BURK</name>
<dbReference type="InterPro" id="IPR002559">
    <property type="entry name" value="Transposase_11"/>
</dbReference>
<dbReference type="Pfam" id="PF01609">
    <property type="entry name" value="DDE_Tnp_1"/>
    <property type="match status" value="1"/>
</dbReference>
<proteinExistence type="predicted"/>
<sequence length="93" mass="10183">MPKPSQALPDLLRSADEGGAAVYADSAYKPDEIDGILFAKGLNNKIHERAYRHKPLTDAQIADNTFKSRKRSRAEHVFGSIKALASRGVLGDF</sequence>
<accession>A0A8J3CJF9</accession>
<dbReference type="GO" id="GO:0004803">
    <property type="term" value="F:transposase activity"/>
    <property type="evidence" value="ECO:0007669"/>
    <property type="project" value="InterPro"/>
</dbReference>
<keyword evidence="3" id="KW-1185">Reference proteome</keyword>
<dbReference type="GO" id="GO:0003677">
    <property type="term" value="F:DNA binding"/>
    <property type="evidence" value="ECO:0007669"/>
    <property type="project" value="InterPro"/>
</dbReference>
<dbReference type="RefSeq" id="WP_189490329.1">
    <property type="nucleotide sequence ID" value="NZ_BMZG01000001.1"/>
</dbReference>
<dbReference type="AlphaFoldDB" id="A0A8J3CJF9"/>
<reference evidence="2" key="1">
    <citation type="journal article" date="2014" name="Int. J. Syst. Evol. Microbiol.">
        <title>Complete genome sequence of Corynebacterium casei LMG S-19264T (=DSM 44701T), isolated from a smear-ripened cheese.</title>
        <authorList>
            <consortium name="US DOE Joint Genome Institute (JGI-PGF)"/>
            <person name="Walter F."/>
            <person name="Albersmeier A."/>
            <person name="Kalinowski J."/>
            <person name="Ruckert C."/>
        </authorList>
    </citation>
    <scope>NUCLEOTIDE SEQUENCE</scope>
    <source>
        <strain evidence="2">KCTC 32501</strain>
    </source>
</reference>
<evidence type="ECO:0000259" key="1">
    <source>
        <dbReference type="Pfam" id="PF01609"/>
    </source>
</evidence>
<protein>
    <recommendedName>
        <fullName evidence="1">Transposase IS4-like domain-containing protein</fullName>
    </recommendedName>
</protein>
<feature type="domain" description="Transposase IS4-like" evidence="1">
    <location>
        <begin position="5"/>
        <end position="83"/>
    </location>
</feature>
<evidence type="ECO:0000313" key="3">
    <source>
        <dbReference type="Proteomes" id="UP000614287"/>
    </source>
</evidence>
<reference evidence="2" key="2">
    <citation type="submission" date="2020-09" db="EMBL/GenBank/DDBJ databases">
        <authorList>
            <person name="Sun Q."/>
            <person name="Kim S."/>
        </authorList>
    </citation>
    <scope>NUCLEOTIDE SEQUENCE</scope>
    <source>
        <strain evidence="2">KCTC 32501</strain>
    </source>
</reference>
<organism evidence="2 3">
    <name type="scientific">Formosimonas limnophila</name>
    <dbReference type="NCBI Taxonomy" id="1384487"/>
    <lineage>
        <taxon>Bacteria</taxon>
        <taxon>Pseudomonadati</taxon>
        <taxon>Pseudomonadota</taxon>
        <taxon>Betaproteobacteria</taxon>
        <taxon>Burkholderiales</taxon>
        <taxon>Burkholderiaceae</taxon>
        <taxon>Formosimonas</taxon>
    </lineage>
</organism>